<reference evidence="3" key="1">
    <citation type="journal article" date="2015" name="PLoS Genet.">
        <title>Genome Sequence and Transcriptome Analyses of Chrysochromulina tobin: Metabolic Tools for Enhanced Algal Fitness in the Prominent Order Prymnesiales (Haptophyceae).</title>
        <authorList>
            <person name="Hovde B.T."/>
            <person name="Deodato C.R."/>
            <person name="Hunsperger H.M."/>
            <person name="Ryken S.A."/>
            <person name="Yost W."/>
            <person name="Jha R.K."/>
            <person name="Patterson J."/>
            <person name="Monnat R.J. Jr."/>
            <person name="Barlow S.B."/>
            <person name="Starkenburg S.R."/>
            <person name="Cattolico R.A."/>
        </authorList>
    </citation>
    <scope>NUCLEOTIDE SEQUENCE</scope>
    <source>
        <strain evidence="3">CCMP291</strain>
    </source>
</reference>
<feature type="region of interest" description="Disordered" evidence="1">
    <location>
        <begin position="119"/>
        <end position="141"/>
    </location>
</feature>
<keyword evidence="3" id="KW-1185">Reference proteome</keyword>
<evidence type="ECO:0000313" key="2">
    <source>
        <dbReference type="EMBL" id="KOO27999.1"/>
    </source>
</evidence>
<accession>A0A0M0JN53</accession>
<dbReference type="Proteomes" id="UP000037460">
    <property type="component" value="Unassembled WGS sequence"/>
</dbReference>
<comment type="caution">
    <text evidence="2">The sequence shown here is derived from an EMBL/GenBank/DDBJ whole genome shotgun (WGS) entry which is preliminary data.</text>
</comment>
<name>A0A0M0JN53_9EUKA</name>
<dbReference type="AlphaFoldDB" id="A0A0M0JN53"/>
<evidence type="ECO:0000256" key="1">
    <source>
        <dbReference type="SAM" id="MobiDB-lite"/>
    </source>
</evidence>
<dbReference type="EMBL" id="JWZX01002635">
    <property type="protein sequence ID" value="KOO27999.1"/>
    <property type="molecule type" value="Genomic_DNA"/>
</dbReference>
<sequence length="297" mass="31384">MAAPPRTSLAWTNIAKKLQLRAVIFDARSLQRAANELDSETEKRNKSGLAAAGLGSMSLGIRTPDALVAAGNVKEMLQREIREALKERGADIIGKPWEIQQRLEALLAAEKAEAAVRAALEGGSSGSGDGSAAAPPTPPPSPGLRVLFTYLDMRGMARGVIASDESAQDDASARAQAASIVKSLQVPPFSLVMPAADVALARRGERSAIVAACLAMDLLPKQVMFVSDQSPVLQAAKQAGAFSCHMVKRAPGAPDSLPSDFRALDCYGIQDAVEELNGITFRDPDTEIRTQFGVYST</sequence>
<dbReference type="Gene3D" id="3.40.50.1000">
    <property type="entry name" value="HAD superfamily/HAD-like"/>
    <property type="match status" value="1"/>
</dbReference>
<dbReference type="OrthoDB" id="10660963at2759"/>
<evidence type="ECO:0000313" key="3">
    <source>
        <dbReference type="Proteomes" id="UP000037460"/>
    </source>
</evidence>
<organism evidence="2 3">
    <name type="scientific">Chrysochromulina tobinii</name>
    <dbReference type="NCBI Taxonomy" id="1460289"/>
    <lineage>
        <taxon>Eukaryota</taxon>
        <taxon>Haptista</taxon>
        <taxon>Haptophyta</taxon>
        <taxon>Prymnesiophyceae</taxon>
        <taxon>Prymnesiales</taxon>
        <taxon>Chrysochromulinaceae</taxon>
        <taxon>Chrysochromulina</taxon>
    </lineage>
</organism>
<gene>
    <name evidence="2" type="ORF">Ctob_007043</name>
</gene>
<protein>
    <submittedName>
        <fullName evidence="2">Uncharacterized protein</fullName>
    </submittedName>
</protein>
<dbReference type="InterPro" id="IPR023214">
    <property type="entry name" value="HAD_sf"/>
</dbReference>
<proteinExistence type="predicted"/>